<dbReference type="PROSITE" id="PS50004">
    <property type="entry name" value="C2"/>
    <property type="match status" value="1"/>
</dbReference>
<keyword evidence="5 8" id="KW-0442">Lipid degradation</keyword>
<dbReference type="SUPFAM" id="SSF49562">
    <property type="entry name" value="C2 domain (Calcium/lipid-binding domain, CaLB)"/>
    <property type="match status" value="1"/>
</dbReference>
<dbReference type="OMA" id="FRCTDEY"/>
<evidence type="ECO:0000256" key="7">
    <source>
        <dbReference type="ARBA" id="ARBA00023224"/>
    </source>
</evidence>
<dbReference type="PANTHER" id="PTHR10336">
    <property type="entry name" value="PHOSPHOINOSITIDE-SPECIFIC PHOSPHOLIPASE C FAMILY PROTEIN"/>
    <property type="match status" value="1"/>
</dbReference>
<feature type="domain" description="C2" evidence="10">
    <location>
        <begin position="497"/>
        <end position="622"/>
    </location>
</feature>
<dbReference type="GO" id="GO:0051209">
    <property type="term" value="P:release of sequestered calcium ion into cytosol"/>
    <property type="evidence" value="ECO:0007669"/>
    <property type="project" value="TreeGrafter"/>
</dbReference>
<evidence type="ECO:0000256" key="3">
    <source>
        <dbReference type="ARBA" id="ARBA00012368"/>
    </source>
</evidence>
<dbReference type="SMART" id="SM00149">
    <property type="entry name" value="PLCYc"/>
    <property type="match status" value="1"/>
</dbReference>
<evidence type="ECO:0000256" key="4">
    <source>
        <dbReference type="ARBA" id="ARBA00022801"/>
    </source>
</evidence>
<dbReference type="PRINTS" id="PR00390">
    <property type="entry name" value="PHPHLIPASEC"/>
</dbReference>
<dbReference type="GO" id="GO:0016042">
    <property type="term" value="P:lipid catabolic process"/>
    <property type="evidence" value="ECO:0007669"/>
    <property type="project" value="UniProtKB-KW"/>
</dbReference>
<dbReference type="CDD" id="cd00275">
    <property type="entry name" value="C2_PLC_like"/>
    <property type="match status" value="1"/>
</dbReference>
<keyword evidence="6 8" id="KW-0443">Lipid metabolism</keyword>
<dbReference type="InterPro" id="IPR001711">
    <property type="entry name" value="PLipase_C_Pinositol-sp_Y"/>
</dbReference>
<dbReference type="InterPro" id="IPR017946">
    <property type="entry name" value="PLC-like_Pdiesterase_TIM-brl"/>
</dbReference>
<evidence type="ECO:0000259" key="10">
    <source>
        <dbReference type="PROSITE" id="PS50004"/>
    </source>
</evidence>
<dbReference type="InterPro" id="IPR000909">
    <property type="entry name" value="PLipase_C_PInositol-sp_X_dom"/>
</dbReference>
<comment type="catalytic activity">
    <reaction evidence="1 8">
        <text>a 1,2-diacyl-sn-glycero-3-phospho-(1D-myo-inositol-4,5-bisphosphate) + H2O = 1D-myo-inositol 1,4,5-trisphosphate + a 1,2-diacyl-sn-glycerol + H(+)</text>
        <dbReference type="Rhea" id="RHEA:33179"/>
        <dbReference type="ChEBI" id="CHEBI:15377"/>
        <dbReference type="ChEBI" id="CHEBI:15378"/>
        <dbReference type="ChEBI" id="CHEBI:17815"/>
        <dbReference type="ChEBI" id="CHEBI:58456"/>
        <dbReference type="ChEBI" id="CHEBI:203600"/>
        <dbReference type="EC" id="3.1.4.11"/>
    </reaction>
</comment>
<dbReference type="GO" id="GO:0004435">
    <property type="term" value="F:phosphatidylinositol-4,5-bisphosphate phospholipase C activity"/>
    <property type="evidence" value="ECO:0007669"/>
    <property type="project" value="UniProtKB-EC"/>
</dbReference>
<evidence type="ECO:0000256" key="1">
    <source>
        <dbReference type="ARBA" id="ARBA00001195"/>
    </source>
</evidence>
<dbReference type="SMART" id="SM00148">
    <property type="entry name" value="PLCXc"/>
    <property type="match status" value="1"/>
</dbReference>
<evidence type="ECO:0000259" key="11">
    <source>
        <dbReference type="PROSITE" id="PS50008"/>
    </source>
</evidence>
<dbReference type="PROSITE" id="PS50007">
    <property type="entry name" value="PIPLC_X_DOMAIN"/>
    <property type="match status" value="1"/>
</dbReference>
<sequence length="645" mass="73349">MWALRSWSGTVERFFGAMVSCLPCAEVFLQNFGRRSAQPPMMIKALFEALADGKERIGALELSRFLSGLQGELHADEEYAARLISQFHSEWDSQERYQHYNPHQIGVHDHNQTGKTGKTSGNANYSDLSTTLDIIEFLDFLLLPDLNTATIVSEKPTQDMSLPLSHYFIYCSHNSYLTGNQLTSKCSTAPIMKALHEGCRVIELDCWERRGKIMVLHGNTLTQAVPFEECIKIIKENAFVASEYPVILTIENHLSGDLQKKAIKIMKEIFGKSLFLPRPEERSPRLFSSPEELKRKILISDTPPTDSLEEQAAAYPETVVDVIPELMTSPPDPNDSPPLSPSDIRSRTRQELTKHIGEAADVWIKMNHNYHTNTDIKNTVELDEVIYISCKKPSDMKDGQLVPGERSIMVNVSEPQLRKFSKENPDLLVQYCKSNLGRMYPFGLRFDSSNADPFLAWSHGFQLAAMNMQGCDRPCWIARAMFEANGRCGYLKKPDVFLPTSGLTLEQISAMPAKIQLKITVLMGTDWHKLFDWFKKPDFYVKLAIDGIPADLDKKKTKTVYKDFEPNWENQTFEFLIRVPEMAVLRIEVWEDDRLQRDDFVGQACFFVPELKVGIRSIGLKSREGEPVKSKLLCLIEKHELPVAS</sequence>
<dbReference type="GO" id="GO:0005886">
    <property type="term" value="C:plasma membrane"/>
    <property type="evidence" value="ECO:0007669"/>
    <property type="project" value="UniProtKB-SubCell"/>
</dbReference>
<dbReference type="GO" id="GO:0048015">
    <property type="term" value="P:phosphatidylinositol-mediated signaling"/>
    <property type="evidence" value="ECO:0007669"/>
    <property type="project" value="TreeGrafter"/>
</dbReference>
<name>A0A8T2SYL0_CERRI</name>
<dbReference type="EMBL" id="CM035421">
    <property type="protein sequence ID" value="KAH7387178.1"/>
    <property type="molecule type" value="Genomic_DNA"/>
</dbReference>
<comment type="caution">
    <text evidence="12">The sequence shown here is derived from an EMBL/GenBank/DDBJ whole genome shotgun (WGS) entry which is preliminary data.</text>
</comment>
<feature type="region of interest" description="Disordered" evidence="9">
    <location>
        <begin position="325"/>
        <end position="351"/>
    </location>
</feature>
<dbReference type="AlphaFoldDB" id="A0A8T2SYL0"/>
<dbReference type="PANTHER" id="PTHR10336:SF36">
    <property type="entry name" value="1-PHOSPHATIDYLINOSITOL 4,5-BISPHOSPHATE PHOSPHODIESTERASE BETA-4"/>
    <property type="match status" value="1"/>
</dbReference>
<dbReference type="Pfam" id="PF00168">
    <property type="entry name" value="C2"/>
    <property type="match status" value="1"/>
</dbReference>
<evidence type="ECO:0000256" key="8">
    <source>
        <dbReference type="RuleBase" id="RU361133"/>
    </source>
</evidence>
<accession>A0A8T2SYL0</accession>
<dbReference type="Gene3D" id="3.20.20.190">
    <property type="entry name" value="Phosphatidylinositol (PI) phosphodiesterase"/>
    <property type="match status" value="1"/>
</dbReference>
<keyword evidence="7" id="KW-0807">Transducer</keyword>
<proteinExistence type="predicted"/>
<comment type="subcellular location">
    <subcellularLocation>
        <location evidence="2">Cell membrane</location>
        <topology evidence="2">Peripheral membrane protein</topology>
    </subcellularLocation>
</comment>
<dbReference type="EC" id="3.1.4.11" evidence="3 8"/>
<evidence type="ECO:0000313" key="13">
    <source>
        <dbReference type="Proteomes" id="UP000825935"/>
    </source>
</evidence>
<evidence type="ECO:0000256" key="2">
    <source>
        <dbReference type="ARBA" id="ARBA00004202"/>
    </source>
</evidence>
<gene>
    <name evidence="12" type="ORF">KP509_16G009500</name>
</gene>
<dbReference type="Proteomes" id="UP000825935">
    <property type="component" value="Chromosome 16"/>
</dbReference>
<evidence type="ECO:0000313" key="12">
    <source>
        <dbReference type="EMBL" id="KAH7387178.1"/>
    </source>
</evidence>
<feature type="domain" description="PI-PLC Y-box" evidence="11">
    <location>
        <begin position="409"/>
        <end position="497"/>
    </location>
</feature>
<keyword evidence="13" id="KW-1185">Reference proteome</keyword>
<dbReference type="PROSITE" id="PS50008">
    <property type="entry name" value="PIPLC_Y_DOMAIN"/>
    <property type="match status" value="1"/>
</dbReference>
<reference evidence="12" key="1">
    <citation type="submission" date="2021-08" db="EMBL/GenBank/DDBJ databases">
        <title>WGS assembly of Ceratopteris richardii.</title>
        <authorList>
            <person name="Marchant D.B."/>
            <person name="Chen G."/>
            <person name="Jenkins J."/>
            <person name="Shu S."/>
            <person name="Leebens-Mack J."/>
            <person name="Grimwood J."/>
            <person name="Schmutz J."/>
            <person name="Soltis P."/>
            <person name="Soltis D."/>
            <person name="Chen Z.-H."/>
        </authorList>
    </citation>
    <scope>NUCLEOTIDE SEQUENCE</scope>
    <source>
        <strain evidence="12">Whitten #5841</strain>
        <tissue evidence="12">Leaf</tissue>
    </source>
</reference>
<evidence type="ECO:0000256" key="5">
    <source>
        <dbReference type="ARBA" id="ARBA00022963"/>
    </source>
</evidence>
<evidence type="ECO:0000256" key="6">
    <source>
        <dbReference type="ARBA" id="ARBA00023098"/>
    </source>
</evidence>
<keyword evidence="4 8" id="KW-0378">Hydrolase</keyword>
<organism evidence="12 13">
    <name type="scientific">Ceratopteris richardii</name>
    <name type="common">Triangle waterfern</name>
    <dbReference type="NCBI Taxonomy" id="49495"/>
    <lineage>
        <taxon>Eukaryota</taxon>
        <taxon>Viridiplantae</taxon>
        <taxon>Streptophyta</taxon>
        <taxon>Embryophyta</taxon>
        <taxon>Tracheophyta</taxon>
        <taxon>Polypodiopsida</taxon>
        <taxon>Polypodiidae</taxon>
        <taxon>Polypodiales</taxon>
        <taxon>Pteridineae</taxon>
        <taxon>Pteridaceae</taxon>
        <taxon>Parkerioideae</taxon>
        <taxon>Ceratopteris</taxon>
    </lineage>
</organism>
<evidence type="ECO:0000256" key="9">
    <source>
        <dbReference type="SAM" id="MobiDB-lite"/>
    </source>
</evidence>
<dbReference type="InterPro" id="IPR001192">
    <property type="entry name" value="PI-PLC_fam"/>
</dbReference>
<dbReference type="OrthoDB" id="269822at2759"/>
<dbReference type="InterPro" id="IPR000008">
    <property type="entry name" value="C2_dom"/>
</dbReference>
<dbReference type="Pfam" id="PF00387">
    <property type="entry name" value="PI-PLC-Y"/>
    <property type="match status" value="1"/>
</dbReference>
<dbReference type="SMART" id="SM00239">
    <property type="entry name" value="C2"/>
    <property type="match status" value="1"/>
</dbReference>
<dbReference type="Pfam" id="PF00388">
    <property type="entry name" value="PI-PLC-X"/>
    <property type="match status" value="1"/>
</dbReference>
<dbReference type="Gene3D" id="2.60.40.150">
    <property type="entry name" value="C2 domain"/>
    <property type="match status" value="1"/>
</dbReference>
<protein>
    <recommendedName>
        <fullName evidence="3 8">Phosphoinositide phospholipase C</fullName>
        <ecNumber evidence="3 8">3.1.4.11</ecNumber>
    </recommendedName>
</protein>
<feature type="compositionally biased region" description="Pro residues" evidence="9">
    <location>
        <begin position="330"/>
        <end position="340"/>
    </location>
</feature>
<dbReference type="InterPro" id="IPR035892">
    <property type="entry name" value="C2_domain_sf"/>
</dbReference>
<dbReference type="SUPFAM" id="SSF51695">
    <property type="entry name" value="PLC-like phosphodiesterases"/>
    <property type="match status" value="1"/>
</dbReference>